<evidence type="ECO:0000313" key="22">
    <source>
        <dbReference type="EnsemblPlants" id="LPERR04G12920.1"/>
    </source>
</evidence>
<evidence type="ECO:0000256" key="1">
    <source>
        <dbReference type="ARBA" id="ARBA00004162"/>
    </source>
</evidence>
<reference evidence="23" key="2">
    <citation type="submission" date="2013-12" db="EMBL/GenBank/DDBJ databases">
        <authorList>
            <person name="Yu Y."/>
            <person name="Lee S."/>
            <person name="de Baynast K."/>
            <person name="Wissotski M."/>
            <person name="Liu L."/>
            <person name="Talag J."/>
            <person name="Goicoechea J."/>
            <person name="Angelova A."/>
            <person name="Jetty R."/>
            <person name="Kudrna D."/>
            <person name="Golser W."/>
            <person name="Rivera L."/>
            <person name="Zhang J."/>
            <person name="Wing R."/>
        </authorList>
    </citation>
    <scope>NUCLEOTIDE SEQUENCE</scope>
</reference>
<keyword evidence="7" id="KW-1070">Brassinosteroid signaling pathway</keyword>
<dbReference type="InterPro" id="IPR008833">
    <property type="entry name" value="Surf2"/>
</dbReference>
<evidence type="ECO:0000256" key="10">
    <source>
        <dbReference type="ARBA" id="ARBA00022737"/>
    </source>
</evidence>
<evidence type="ECO:0000256" key="19">
    <source>
        <dbReference type="SAM" id="MobiDB-lite"/>
    </source>
</evidence>
<dbReference type="eggNOG" id="KOG0619">
    <property type="taxonomic scope" value="Eukaryota"/>
</dbReference>
<feature type="region of interest" description="Disordered" evidence="19">
    <location>
        <begin position="1"/>
        <end position="42"/>
    </location>
</feature>
<evidence type="ECO:0000256" key="11">
    <source>
        <dbReference type="ARBA" id="ARBA00022741"/>
    </source>
</evidence>
<dbReference type="InterPro" id="IPR032675">
    <property type="entry name" value="LRR_dom_sf"/>
</dbReference>
<keyword evidence="10" id="KW-0677">Repeat</keyword>
<keyword evidence="16" id="KW-0325">Glycoprotein</keyword>
<name>A0A0D9W6A1_9ORYZ</name>
<evidence type="ECO:0000256" key="15">
    <source>
        <dbReference type="ARBA" id="ARBA00023136"/>
    </source>
</evidence>
<keyword evidence="6" id="KW-0433">Leucine-rich repeat</keyword>
<dbReference type="PRINTS" id="PR00019">
    <property type="entry name" value="LEURICHRPT"/>
</dbReference>
<keyword evidence="15 20" id="KW-0472">Membrane</keyword>
<dbReference type="GO" id="GO:0004674">
    <property type="term" value="F:protein serine/threonine kinase activity"/>
    <property type="evidence" value="ECO:0007669"/>
    <property type="project" value="UniProtKB-KW"/>
</dbReference>
<evidence type="ECO:0000313" key="23">
    <source>
        <dbReference type="Proteomes" id="UP000032180"/>
    </source>
</evidence>
<evidence type="ECO:0000256" key="6">
    <source>
        <dbReference type="ARBA" id="ARBA00022614"/>
    </source>
</evidence>
<dbReference type="EC" id="2.7.11.1" evidence="3"/>
<comment type="catalytic activity">
    <reaction evidence="18">
        <text>L-seryl-[protein] + ATP = O-phospho-L-seryl-[protein] + ADP + H(+)</text>
        <dbReference type="Rhea" id="RHEA:17989"/>
        <dbReference type="Rhea" id="RHEA-COMP:9863"/>
        <dbReference type="Rhea" id="RHEA-COMP:11604"/>
        <dbReference type="ChEBI" id="CHEBI:15378"/>
        <dbReference type="ChEBI" id="CHEBI:29999"/>
        <dbReference type="ChEBI" id="CHEBI:30616"/>
        <dbReference type="ChEBI" id="CHEBI:83421"/>
        <dbReference type="ChEBI" id="CHEBI:456216"/>
        <dbReference type="EC" id="2.7.11.1"/>
    </reaction>
</comment>
<dbReference type="AlphaFoldDB" id="A0A0D9W6A1"/>
<evidence type="ECO:0000259" key="21">
    <source>
        <dbReference type="Pfam" id="PF08263"/>
    </source>
</evidence>
<dbReference type="STRING" id="77586.A0A0D9W6A1"/>
<comment type="subcellular location">
    <subcellularLocation>
        <location evidence="1">Cell membrane</location>
        <topology evidence="1">Single-pass membrane protein</topology>
    </subcellularLocation>
</comment>
<feature type="domain" description="Leucine-rich repeat-containing N-terminal plant-type" evidence="21">
    <location>
        <begin position="306"/>
        <end position="349"/>
    </location>
</feature>
<evidence type="ECO:0000256" key="5">
    <source>
        <dbReference type="ARBA" id="ARBA00022527"/>
    </source>
</evidence>
<feature type="compositionally biased region" description="Acidic residues" evidence="19">
    <location>
        <begin position="189"/>
        <end position="198"/>
    </location>
</feature>
<feature type="compositionally biased region" description="Basic and acidic residues" evidence="19">
    <location>
        <begin position="213"/>
        <end position="225"/>
    </location>
</feature>
<feature type="region of interest" description="Disordered" evidence="19">
    <location>
        <begin position="143"/>
        <end position="273"/>
    </location>
</feature>
<proteinExistence type="inferred from homology"/>
<dbReference type="Gene3D" id="3.80.10.10">
    <property type="entry name" value="Ribonuclease Inhibitor"/>
    <property type="match status" value="3"/>
</dbReference>
<feature type="compositionally biased region" description="Low complexity" evidence="19">
    <location>
        <begin position="7"/>
        <end position="25"/>
    </location>
</feature>
<keyword evidence="5" id="KW-0723">Serine/threonine-protein kinase</keyword>
<dbReference type="Pfam" id="PF00560">
    <property type="entry name" value="LRR_1"/>
    <property type="match status" value="6"/>
</dbReference>
<keyword evidence="11" id="KW-0547">Nucleotide-binding</keyword>
<evidence type="ECO:0000256" key="4">
    <source>
        <dbReference type="ARBA" id="ARBA00022475"/>
    </source>
</evidence>
<keyword evidence="8 20" id="KW-0812">Transmembrane</keyword>
<keyword evidence="13" id="KW-0067">ATP-binding</keyword>
<evidence type="ECO:0000256" key="12">
    <source>
        <dbReference type="ARBA" id="ARBA00022777"/>
    </source>
</evidence>
<keyword evidence="4" id="KW-1003">Cell membrane</keyword>
<dbReference type="Proteomes" id="UP000032180">
    <property type="component" value="Chromosome 4"/>
</dbReference>
<dbReference type="InterPro" id="IPR001611">
    <property type="entry name" value="Leu-rich_rpt"/>
</dbReference>
<keyword evidence="23" id="KW-1185">Reference proteome</keyword>
<protein>
    <recommendedName>
        <fullName evidence="3">non-specific serine/threonine protein kinase</fullName>
        <ecNumber evidence="3">2.7.11.1</ecNumber>
    </recommendedName>
</protein>
<dbReference type="HOGENOM" id="CLU_291096_0_0_1"/>
<evidence type="ECO:0000256" key="13">
    <source>
        <dbReference type="ARBA" id="ARBA00022840"/>
    </source>
</evidence>
<keyword evidence="5" id="KW-0808">Transferase</keyword>
<evidence type="ECO:0000256" key="3">
    <source>
        <dbReference type="ARBA" id="ARBA00012513"/>
    </source>
</evidence>
<evidence type="ECO:0000256" key="17">
    <source>
        <dbReference type="ARBA" id="ARBA00047899"/>
    </source>
</evidence>
<feature type="compositionally biased region" description="Acidic residues" evidence="19">
    <location>
        <begin position="226"/>
        <end position="247"/>
    </location>
</feature>
<evidence type="ECO:0000256" key="9">
    <source>
        <dbReference type="ARBA" id="ARBA00022729"/>
    </source>
</evidence>
<dbReference type="FunFam" id="3.80.10.10:FF:000111">
    <property type="entry name" value="LRR receptor-like serine/threonine-protein kinase ERECTA"/>
    <property type="match status" value="1"/>
</dbReference>
<reference evidence="22 23" key="1">
    <citation type="submission" date="2012-08" db="EMBL/GenBank/DDBJ databases">
        <title>Oryza genome evolution.</title>
        <authorList>
            <person name="Wing R.A."/>
        </authorList>
    </citation>
    <scope>NUCLEOTIDE SEQUENCE</scope>
</reference>
<dbReference type="Pfam" id="PF08263">
    <property type="entry name" value="LRRNT_2"/>
    <property type="match status" value="1"/>
</dbReference>
<dbReference type="PANTHER" id="PTHR48057:SF7">
    <property type="entry name" value="LEUCINE-RICH REPEAT SERINE_THREONINE-PROTEIN KINASE 1"/>
    <property type="match status" value="1"/>
</dbReference>
<evidence type="ECO:0000256" key="18">
    <source>
        <dbReference type="ARBA" id="ARBA00048679"/>
    </source>
</evidence>
<dbReference type="InterPro" id="IPR013210">
    <property type="entry name" value="LRR_N_plant-typ"/>
</dbReference>
<evidence type="ECO:0000256" key="20">
    <source>
        <dbReference type="SAM" id="Phobius"/>
    </source>
</evidence>
<keyword evidence="14 20" id="KW-1133">Transmembrane helix</keyword>
<organism evidence="22 23">
    <name type="scientific">Leersia perrieri</name>
    <dbReference type="NCBI Taxonomy" id="77586"/>
    <lineage>
        <taxon>Eukaryota</taxon>
        <taxon>Viridiplantae</taxon>
        <taxon>Streptophyta</taxon>
        <taxon>Embryophyta</taxon>
        <taxon>Tracheophyta</taxon>
        <taxon>Spermatophyta</taxon>
        <taxon>Magnoliopsida</taxon>
        <taxon>Liliopsida</taxon>
        <taxon>Poales</taxon>
        <taxon>Poaceae</taxon>
        <taxon>BOP clade</taxon>
        <taxon>Oryzoideae</taxon>
        <taxon>Oryzeae</taxon>
        <taxon>Oryzinae</taxon>
        <taxon>Leersia</taxon>
    </lineage>
</organism>
<dbReference type="FunFam" id="3.80.10.10:FF:000041">
    <property type="entry name" value="LRR receptor-like serine/threonine-protein kinase ERECTA"/>
    <property type="match status" value="1"/>
</dbReference>
<dbReference type="GO" id="GO:0009742">
    <property type="term" value="P:brassinosteroid mediated signaling pathway"/>
    <property type="evidence" value="ECO:0007669"/>
    <property type="project" value="UniProtKB-KW"/>
</dbReference>
<dbReference type="GO" id="GO:0005524">
    <property type="term" value="F:ATP binding"/>
    <property type="evidence" value="ECO:0007669"/>
    <property type="project" value="UniProtKB-KW"/>
</dbReference>
<keyword evidence="9" id="KW-0732">Signal</keyword>
<dbReference type="SUPFAM" id="SSF52058">
    <property type="entry name" value="L domain-like"/>
    <property type="match status" value="2"/>
</dbReference>
<comment type="similarity">
    <text evidence="2">Belongs to the RLP family.</text>
</comment>
<evidence type="ECO:0000256" key="14">
    <source>
        <dbReference type="ARBA" id="ARBA00022989"/>
    </source>
</evidence>
<dbReference type="FunFam" id="3.80.10.10:FF:000095">
    <property type="entry name" value="LRR receptor-like serine/threonine-protein kinase GSO1"/>
    <property type="match status" value="1"/>
</dbReference>
<feature type="transmembrane region" description="Helical" evidence="20">
    <location>
        <begin position="1020"/>
        <end position="1040"/>
    </location>
</feature>
<feature type="compositionally biased region" description="Basic residues" evidence="19">
    <location>
        <begin position="161"/>
        <end position="173"/>
    </location>
</feature>
<dbReference type="InterPro" id="IPR003591">
    <property type="entry name" value="Leu-rich_rpt_typical-subtyp"/>
</dbReference>
<evidence type="ECO:0000256" key="8">
    <source>
        <dbReference type="ARBA" id="ARBA00022692"/>
    </source>
</evidence>
<evidence type="ECO:0000256" key="16">
    <source>
        <dbReference type="ARBA" id="ARBA00023180"/>
    </source>
</evidence>
<dbReference type="Pfam" id="PF05477">
    <property type="entry name" value="SURF2"/>
    <property type="match status" value="1"/>
</dbReference>
<sequence length="1050" mass="112331">MAKKSKASTAAAAAAAEAPDAGVSSPQGGGGGGEKEGSFLLGPPTWVDAGGGRWRCAETGHELPEREKEAYGRSRACRLALIDHAVARKRPPLNAFKPHPEHKSKLICNITGDIVNKSEEHVWKHINGKRFLNKLEKLEEKMASGEMAEGENEQSNEVAKKTKSSKKKDKKKAAVVNPSLPREPKPEIDDSDNSDDPDFWVPPVGSRWDDDDGKDRWGSLPVKDDAADDEDGDDDNDGMADKDDEETREIASRTKRLSVEAVGPSSFASRKKKPKKDHIHGFFLLLLVVRAPSLAAAAAAAVQCPAQQAAALLRLKRSFHHQDQQPPLLPSWRAGNATGCCHWEGVSCDDDAGGGGGGGVTALDLTGRGIHSPGDLDTGALSQLTSLRRLSLAGNDFGGAAFPATGLADRLTHLNLSGGGFAGQISAGVGGLRELVSLDLSNNGFNGSFPLGVFKLERLRVLDVSTNSDLAGVLPEFAGGISQLEVLDLSATSFSGRIPSSIGNLKRLKELDLSSSNGRFSGALPDTIGDLSSLSFLDLSSSGFQLGELPDSIGRMQSLSTLRLRECSISGEIPLSIVNLTRLRELDLSQNNLTGPITTIDRKGAFLNLEILQLCCNSLSGPVPGFLFSLPRLEFISLMLNSLADYSNNLFSSIPEELAARLNNSFFLSLANNSLHGGISPIICNARNLKLLDLSYNHFSGPVPSCLLDGHLTVLKLRNNKFEGTLPDDIKEGCVSQTIDLNGNQMEGKLPRSLTNCNDLEVFDVGNNSFADSFPSWIGELPKLRVLVLRSNKLFGAVGGTPVDNGDRNRTQFSSLQIIDLASNNFSGILPLGWFENLKAMMVTRKDDLRQALEDNLSGKFYRDTVVVTYKGATMTFSRILITFTAIDFSDNAFTGNIPESIGRLASLRGLNLSHNAFTGTIPSEFSGLAQLESLDLSLNQLDGEIPDVLISLTSIGWLNLSFNHLEGAIPQGGQFQTFGSSSFEGNAALCGKPLSIQCNSPNAGFGLDNESSEARTDTIVLYLAVGLGFGLGFSMAILFQCSGGIRSGF</sequence>
<keyword evidence="12" id="KW-0418">Kinase</keyword>
<dbReference type="GO" id="GO:0005886">
    <property type="term" value="C:plasma membrane"/>
    <property type="evidence" value="ECO:0007669"/>
    <property type="project" value="UniProtKB-SubCell"/>
</dbReference>
<accession>A0A0D9W6A1</accession>
<reference evidence="22" key="3">
    <citation type="submission" date="2015-04" db="UniProtKB">
        <authorList>
            <consortium name="EnsemblPlants"/>
        </authorList>
    </citation>
    <scope>IDENTIFICATION</scope>
</reference>
<dbReference type="Pfam" id="PF13855">
    <property type="entry name" value="LRR_8"/>
    <property type="match status" value="1"/>
</dbReference>
<dbReference type="EnsemblPlants" id="LPERR04G12920.1">
    <property type="protein sequence ID" value="LPERR04G12920.1"/>
    <property type="gene ID" value="LPERR04G12920"/>
</dbReference>
<comment type="catalytic activity">
    <reaction evidence="17">
        <text>L-threonyl-[protein] + ATP = O-phospho-L-threonyl-[protein] + ADP + H(+)</text>
        <dbReference type="Rhea" id="RHEA:46608"/>
        <dbReference type="Rhea" id="RHEA-COMP:11060"/>
        <dbReference type="Rhea" id="RHEA-COMP:11605"/>
        <dbReference type="ChEBI" id="CHEBI:15378"/>
        <dbReference type="ChEBI" id="CHEBI:30013"/>
        <dbReference type="ChEBI" id="CHEBI:30616"/>
        <dbReference type="ChEBI" id="CHEBI:61977"/>
        <dbReference type="ChEBI" id="CHEBI:456216"/>
        <dbReference type="EC" id="2.7.11.1"/>
    </reaction>
</comment>
<dbReference type="InterPro" id="IPR052595">
    <property type="entry name" value="LRRC69/RLP"/>
</dbReference>
<dbReference type="PANTHER" id="PTHR48057">
    <property type="entry name" value="LEUCINE-RICH REPEAT SERINE/THREONINE-PROTEIN KINASE 1"/>
    <property type="match status" value="1"/>
</dbReference>
<dbReference type="Gramene" id="LPERR04G12920.1">
    <property type="protein sequence ID" value="LPERR04G12920.1"/>
    <property type="gene ID" value="LPERR04G12920"/>
</dbReference>
<evidence type="ECO:0000256" key="2">
    <source>
        <dbReference type="ARBA" id="ARBA00009592"/>
    </source>
</evidence>
<evidence type="ECO:0000256" key="7">
    <source>
        <dbReference type="ARBA" id="ARBA00022626"/>
    </source>
</evidence>
<dbReference type="SMART" id="SM00369">
    <property type="entry name" value="LRR_TYP"/>
    <property type="match status" value="9"/>
</dbReference>